<accession>A0A1I7W304</accession>
<keyword evidence="1" id="KW-0812">Transmembrane</keyword>
<sequence length="203" mass="24180">MDNITRIFFIITIICLSQIPHSTTTKLLRIKRQIHFEKKSKNNAVDFRIPEYFDLKGEKLNLLMEMIKERINMLNENKLKRSEIHKRYLRILGVILPTYILASIIWIAANIIFYKRQKQKLENGGKENTFDRNQERQRLLERYNQIPSPNLTFLDQSSIPVTEFTDDESNLNNLSDHSSFEANRARVEAILKRNNEPQFMRRI</sequence>
<evidence type="ECO:0000256" key="1">
    <source>
        <dbReference type="SAM" id="Phobius"/>
    </source>
</evidence>
<protein>
    <submittedName>
        <fullName evidence="3">Uncharacterized protein</fullName>
    </submittedName>
</protein>
<reference evidence="3" key="2">
    <citation type="submission" date="2016-11" db="UniProtKB">
        <authorList>
            <consortium name="WormBaseParasite"/>
        </authorList>
    </citation>
    <scope>IDENTIFICATION</scope>
</reference>
<keyword evidence="1" id="KW-1133">Transmembrane helix</keyword>
<name>A0A1I7W304_LOALO</name>
<dbReference type="AlphaFoldDB" id="A0A1I7W304"/>
<keyword evidence="2" id="KW-1185">Reference proteome</keyword>
<dbReference type="OrthoDB" id="5837049at2759"/>
<gene>
    <name evidence="3" type="primary">LOAG_13470</name>
</gene>
<organism evidence="2 3">
    <name type="scientific">Loa loa</name>
    <name type="common">Eye worm</name>
    <name type="synonym">Filaria loa</name>
    <dbReference type="NCBI Taxonomy" id="7209"/>
    <lineage>
        <taxon>Eukaryota</taxon>
        <taxon>Metazoa</taxon>
        <taxon>Ecdysozoa</taxon>
        <taxon>Nematoda</taxon>
        <taxon>Chromadorea</taxon>
        <taxon>Rhabditida</taxon>
        <taxon>Spirurina</taxon>
        <taxon>Spiruromorpha</taxon>
        <taxon>Filarioidea</taxon>
        <taxon>Onchocercidae</taxon>
        <taxon>Loa</taxon>
    </lineage>
</organism>
<evidence type="ECO:0000313" key="2">
    <source>
        <dbReference type="Proteomes" id="UP000095285"/>
    </source>
</evidence>
<evidence type="ECO:0000313" key="3">
    <source>
        <dbReference type="WBParaSite" id="EN70_9079"/>
    </source>
</evidence>
<proteinExistence type="predicted"/>
<reference evidence="2" key="1">
    <citation type="submission" date="2012-04" db="EMBL/GenBank/DDBJ databases">
        <title>The Genome Sequence of Loa loa.</title>
        <authorList>
            <consortium name="The Broad Institute Genome Sequencing Platform"/>
            <consortium name="Broad Institute Genome Sequencing Center for Infectious Disease"/>
            <person name="Nutman T.B."/>
            <person name="Fink D.L."/>
            <person name="Russ C."/>
            <person name="Young S."/>
            <person name="Zeng Q."/>
            <person name="Gargeya S."/>
            <person name="Alvarado L."/>
            <person name="Berlin A."/>
            <person name="Chapman S.B."/>
            <person name="Chen Z."/>
            <person name="Freedman E."/>
            <person name="Gellesch M."/>
            <person name="Goldberg J."/>
            <person name="Griggs A."/>
            <person name="Gujja S."/>
            <person name="Heilman E.R."/>
            <person name="Heiman D."/>
            <person name="Howarth C."/>
            <person name="Mehta T."/>
            <person name="Neiman D."/>
            <person name="Pearson M."/>
            <person name="Roberts A."/>
            <person name="Saif S."/>
            <person name="Shea T."/>
            <person name="Shenoy N."/>
            <person name="Sisk P."/>
            <person name="Stolte C."/>
            <person name="Sykes S."/>
            <person name="White J."/>
            <person name="Yandava C."/>
            <person name="Haas B."/>
            <person name="Henn M.R."/>
            <person name="Nusbaum C."/>
            <person name="Birren B."/>
        </authorList>
    </citation>
    <scope>NUCLEOTIDE SEQUENCE [LARGE SCALE GENOMIC DNA]</scope>
</reference>
<feature type="transmembrane region" description="Helical" evidence="1">
    <location>
        <begin position="88"/>
        <end position="113"/>
    </location>
</feature>
<dbReference type="Proteomes" id="UP000095285">
    <property type="component" value="Unassembled WGS sequence"/>
</dbReference>
<dbReference type="InParanoid" id="A0A1I7W304"/>
<keyword evidence="1" id="KW-0472">Membrane</keyword>
<dbReference type="WBParaSite" id="EN70_9079">
    <property type="protein sequence ID" value="EN70_9079"/>
    <property type="gene ID" value="EN70_9079"/>
</dbReference>